<dbReference type="Proteomes" id="UP000282654">
    <property type="component" value="Unassembled WGS sequence"/>
</dbReference>
<protein>
    <submittedName>
        <fullName evidence="2">Putative protease</fullName>
    </submittedName>
</protein>
<gene>
    <name evidence="2" type="ORF">EDD75_0911</name>
</gene>
<dbReference type="PANTHER" id="PTHR30217:SF10">
    <property type="entry name" value="23S RRNA 5-HYDROXYCYTIDINE C2501 SYNTHASE"/>
    <property type="match status" value="1"/>
</dbReference>
<name>A0A3N5ASR9_9THEO</name>
<dbReference type="Pfam" id="PF01136">
    <property type="entry name" value="Peptidase_U32"/>
    <property type="match status" value="2"/>
</dbReference>
<evidence type="ECO:0000313" key="3">
    <source>
        <dbReference type="Proteomes" id="UP000282654"/>
    </source>
</evidence>
<keyword evidence="2" id="KW-0378">Hydrolase</keyword>
<dbReference type="PANTHER" id="PTHR30217">
    <property type="entry name" value="PEPTIDASE U32 FAMILY"/>
    <property type="match status" value="1"/>
</dbReference>
<dbReference type="InterPro" id="IPR001539">
    <property type="entry name" value="Peptidase_U32"/>
</dbReference>
<dbReference type="InterPro" id="IPR020988">
    <property type="entry name" value="Pept_U32_collagenase"/>
</dbReference>
<dbReference type="GO" id="GO:0006508">
    <property type="term" value="P:proteolysis"/>
    <property type="evidence" value="ECO:0007669"/>
    <property type="project" value="UniProtKB-KW"/>
</dbReference>
<comment type="caution">
    <text evidence="2">The sequence shown here is derived from an EMBL/GenBank/DDBJ whole genome shotgun (WGS) entry which is preliminary data.</text>
</comment>
<reference evidence="2 3" key="1">
    <citation type="submission" date="2018-11" db="EMBL/GenBank/DDBJ databases">
        <title>Genomic Encyclopedia of Type Strains, Phase IV (KMG-IV): sequencing the most valuable type-strain genomes for metagenomic binning, comparative biology and taxonomic classification.</title>
        <authorList>
            <person name="Goeker M."/>
        </authorList>
    </citation>
    <scope>NUCLEOTIDE SEQUENCE [LARGE SCALE GENOMIC DNA]</scope>
    <source>
        <strain evidence="2 3">DSM 102936</strain>
    </source>
</reference>
<dbReference type="PROSITE" id="PS01276">
    <property type="entry name" value="PEPTIDASE_U32"/>
    <property type="match status" value="1"/>
</dbReference>
<dbReference type="GO" id="GO:0008233">
    <property type="term" value="F:peptidase activity"/>
    <property type="evidence" value="ECO:0007669"/>
    <property type="project" value="UniProtKB-KW"/>
</dbReference>
<keyword evidence="3" id="KW-1185">Reference proteome</keyword>
<proteinExistence type="predicted"/>
<evidence type="ECO:0000313" key="2">
    <source>
        <dbReference type="EMBL" id="RPF46660.1"/>
    </source>
</evidence>
<dbReference type="EMBL" id="RKRE01000002">
    <property type="protein sequence ID" value="RPF46660.1"/>
    <property type="molecule type" value="Genomic_DNA"/>
</dbReference>
<organism evidence="2 3">
    <name type="scientific">Thermodesulfitimonas autotrophica</name>
    <dbReference type="NCBI Taxonomy" id="1894989"/>
    <lineage>
        <taxon>Bacteria</taxon>
        <taxon>Bacillati</taxon>
        <taxon>Bacillota</taxon>
        <taxon>Clostridia</taxon>
        <taxon>Thermoanaerobacterales</taxon>
        <taxon>Thermoanaerobacteraceae</taxon>
        <taxon>Thermodesulfitimonas</taxon>
    </lineage>
</organism>
<dbReference type="OrthoDB" id="9807498at2"/>
<dbReference type="RefSeq" id="WP_123928675.1">
    <property type="nucleotide sequence ID" value="NZ_RKRE01000002.1"/>
</dbReference>
<dbReference type="InterPro" id="IPR051454">
    <property type="entry name" value="RNA/ubiquinone_mod_enzymes"/>
</dbReference>
<accession>A0A3N5ASR9</accession>
<feature type="domain" description="Peptidase U32 collagenase" evidence="1">
    <location>
        <begin position="393"/>
        <end position="511"/>
    </location>
</feature>
<evidence type="ECO:0000259" key="1">
    <source>
        <dbReference type="Pfam" id="PF12392"/>
    </source>
</evidence>
<dbReference type="Pfam" id="PF12392">
    <property type="entry name" value="DUF3656"/>
    <property type="match status" value="1"/>
</dbReference>
<keyword evidence="2" id="KW-0645">Protease</keyword>
<dbReference type="AlphaFoldDB" id="A0A3N5ASR9"/>
<sequence>MKRVPELLAPAGDWDALVAAVQNGADAVYLGGKGFNARRQAPNFTARALAEAIEYAHVRGVRVYVTVNTIIADEEMEEAARFLRFVYEAGADAVIVQDLGLLRLARIVLPELPLHASTQMTVHNTAGALLVGEAGVRRIVLARELSLREIEALKKGTGLEVEVFAHGALCICYSGQCLMSSLIGGRSGNRGMCAQPCRLPYTLCDAGGRAVAKPEEIGAFLLSPRDLNLSHHLPALAAAGVDALKIEGRMKRAEYVATVVRIYRRLLDRLAAGRFFVLPEESLTLAQIFNRGFSSGYLFGRPGRDLMSYRRPNNRGVPVGRVLAYDRQREIATIKLNLPLRVGDGIEFWVSEGGRVGAEVRRLLVDGGEMDAAPAGAVVKVAAAGKIRPGDRVFKTADAALLREAQASFNGQEIRKIPVVFRVHLREGEPLRVTVADAAGHSGAATTQSLAVRAEKRPLTLELLREQLGRLGNTPFELVELAGEVGEGLFIPVSEINAVRREAITALAQVRARVPQPLAEGLFAARLKDAVRAPNPGARGATVYLAVSCGTPAAVKAAVAAGADRIYFGGEEFRFRAADGDGGAGLAAVADYVRAQGREFFLLTPRVAKDAELAAALAFCQRTPAGALSGVVAGNLGLLRALIEAARVPVWADYYLNVFNLQAVTFLQERGAKGAVLSPELTLRQVEAMAGRSPLPLEVLVHGRLPLMVSEYCVVGAVLGGMGANRACSVPCRGRRFALRDRLGVLFPVYPDTACRMHIFNSQELVMLRFLPALVRAGVAGLRIEARLEDAAYVSRVTRAYRQALDAALGGAPQAYEKIEEELAGGDFTRGHYFRGVV</sequence>